<sequence>MGSSSQHPGVIMNSGPNQGHLIPLFWSVIKSGPPMPVKDHQAYKDRVVKRDRAHSVGGFFDIYANSMRQTHKPSEFAIFEMDWDVPEVDDERLEDLNDLSPDAVEVPEQLTTAAVEPDATQIAARGRALLVEESDRLEAKYSSQTLSADQLGEILEAASHIMNSISKHITRAERYKWERELHGMPTDPSMPIHLPNLLCWRVRTHDRLKHGAGRGAAESQRRHFDNLMFASSRTWPVYKHWFPSASACFVRAWLALVYNGATSLTVQSSLSDLWNELLALIQDICGSGLEDDAIGQALEIPVEIYHNLVYENIKLSERLYRGAIRSSDGAWWMDNDVFALEHKVFLALRGAQGLVSSH</sequence>
<dbReference type="EMBL" id="JBBPEH010000012">
    <property type="protein sequence ID" value="KAK7531471.1"/>
    <property type="molecule type" value="Genomic_DNA"/>
</dbReference>
<evidence type="ECO:0000313" key="1">
    <source>
        <dbReference type="EMBL" id="KAK7531471.1"/>
    </source>
</evidence>
<name>A0ABR1L8A5_9PEZI</name>
<organism evidence="1 2">
    <name type="scientific">Phyllosticta citribraziliensis</name>
    <dbReference type="NCBI Taxonomy" id="989973"/>
    <lineage>
        <taxon>Eukaryota</taxon>
        <taxon>Fungi</taxon>
        <taxon>Dikarya</taxon>
        <taxon>Ascomycota</taxon>
        <taxon>Pezizomycotina</taxon>
        <taxon>Dothideomycetes</taxon>
        <taxon>Dothideomycetes incertae sedis</taxon>
        <taxon>Botryosphaeriales</taxon>
        <taxon>Phyllostictaceae</taxon>
        <taxon>Phyllosticta</taxon>
    </lineage>
</organism>
<comment type="caution">
    <text evidence="1">The sequence shown here is derived from an EMBL/GenBank/DDBJ whole genome shotgun (WGS) entry which is preliminary data.</text>
</comment>
<proteinExistence type="predicted"/>
<dbReference type="Proteomes" id="UP001360953">
    <property type="component" value="Unassembled WGS sequence"/>
</dbReference>
<dbReference type="GeneID" id="92031354"/>
<evidence type="ECO:0000313" key="2">
    <source>
        <dbReference type="Proteomes" id="UP001360953"/>
    </source>
</evidence>
<accession>A0ABR1L8A5</accession>
<keyword evidence="2" id="KW-1185">Reference proteome</keyword>
<reference evidence="1 2" key="1">
    <citation type="submission" date="2024-04" db="EMBL/GenBank/DDBJ databases">
        <title>Phyllosticta paracitricarpa is synonymous to the EU quarantine fungus P. citricarpa based on phylogenomic analyses.</title>
        <authorList>
            <consortium name="Lawrence Berkeley National Laboratory"/>
            <person name="Van ingen-buijs V.A."/>
            <person name="Van westerhoven A.C."/>
            <person name="Haridas S."/>
            <person name="Skiadas P."/>
            <person name="Martin F."/>
            <person name="Groenewald J.Z."/>
            <person name="Crous P.W."/>
            <person name="Seidl M.F."/>
        </authorList>
    </citation>
    <scope>NUCLEOTIDE SEQUENCE [LARGE SCALE GENOMIC DNA]</scope>
    <source>
        <strain evidence="1 2">CPC 17464</strain>
    </source>
</reference>
<dbReference type="RefSeq" id="XP_066651295.1">
    <property type="nucleotide sequence ID" value="XM_066798448.1"/>
</dbReference>
<gene>
    <name evidence="1" type="ORF">J3D65DRAFT_606563</name>
</gene>
<protein>
    <submittedName>
        <fullName evidence="1">Uncharacterized protein</fullName>
    </submittedName>
</protein>